<evidence type="ECO:0000259" key="9">
    <source>
        <dbReference type="Pfam" id="PF13193"/>
    </source>
</evidence>
<dbReference type="FunFam" id="3.30.300.30:FF:000008">
    <property type="entry name" value="2,3-dihydroxybenzoate-AMP ligase"/>
    <property type="match status" value="1"/>
</dbReference>
<keyword evidence="4" id="KW-0443">Lipid metabolism</keyword>
<comment type="similarity">
    <text evidence="1">Belongs to the ATP-dependent AMP-binding enzyme family.</text>
</comment>
<protein>
    <recommendedName>
        <fullName evidence="7">3-methylmercaptopropionyl-CoA ligase</fullName>
        <ecNumber evidence="6">6.2.1.44</ecNumber>
    </recommendedName>
</protein>
<evidence type="ECO:0000259" key="8">
    <source>
        <dbReference type="Pfam" id="PF00501"/>
    </source>
</evidence>
<dbReference type="InterPro" id="IPR045851">
    <property type="entry name" value="AMP-bd_C_sf"/>
</dbReference>
<dbReference type="InterPro" id="IPR000873">
    <property type="entry name" value="AMP-dep_synth/lig_dom"/>
</dbReference>
<dbReference type="SUPFAM" id="SSF56801">
    <property type="entry name" value="Acetyl-CoA synthetase-like"/>
    <property type="match status" value="1"/>
</dbReference>
<dbReference type="Gene3D" id="3.40.50.12780">
    <property type="entry name" value="N-terminal domain of ligase-like"/>
    <property type="match status" value="1"/>
</dbReference>
<feature type="domain" description="AMP-dependent synthetase/ligase" evidence="8">
    <location>
        <begin position="26"/>
        <end position="402"/>
    </location>
</feature>
<evidence type="ECO:0000256" key="5">
    <source>
        <dbReference type="ARBA" id="ARBA00051915"/>
    </source>
</evidence>
<dbReference type="PANTHER" id="PTHR43859:SF4">
    <property type="entry name" value="BUTANOATE--COA LIGASE AAE1-RELATED"/>
    <property type="match status" value="1"/>
</dbReference>
<evidence type="ECO:0000256" key="7">
    <source>
        <dbReference type="ARBA" id="ARBA00067668"/>
    </source>
</evidence>
<dbReference type="CDD" id="cd12118">
    <property type="entry name" value="ttLC_FACS_AEE21_like"/>
    <property type="match status" value="1"/>
</dbReference>
<evidence type="ECO:0000313" key="11">
    <source>
        <dbReference type="Proteomes" id="UP000249065"/>
    </source>
</evidence>
<comment type="caution">
    <text evidence="10">The sequence shown here is derived from an EMBL/GenBank/DDBJ whole genome shotgun (WGS) entry which is preliminary data.</text>
</comment>
<evidence type="ECO:0000256" key="1">
    <source>
        <dbReference type="ARBA" id="ARBA00006432"/>
    </source>
</evidence>
<gene>
    <name evidence="10" type="ORF">DOO78_15675</name>
</gene>
<organism evidence="10 11">
    <name type="scientific">Roseicella frigidaeris</name>
    <dbReference type="NCBI Taxonomy" id="2230885"/>
    <lineage>
        <taxon>Bacteria</taxon>
        <taxon>Pseudomonadati</taxon>
        <taxon>Pseudomonadota</taxon>
        <taxon>Alphaproteobacteria</taxon>
        <taxon>Acetobacterales</taxon>
        <taxon>Roseomonadaceae</taxon>
        <taxon>Roseicella</taxon>
    </lineage>
</organism>
<evidence type="ECO:0000256" key="6">
    <source>
        <dbReference type="ARBA" id="ARBA00066616"/>
    </source>
</evidence>
<dbReference type="Gene3D" id="3.30.300.30">
    <property type="match status" value="1"/>
</dbReference>
<dbReference type="Pfam" id="PF00501">
    <property type="entry name" value="AMP-binding"/>
    <property type="match status" value="1"/>
</dbReference>
<dbReference type="EMBL" id="QLIX01000011">
    <property type="protein sequence ID" value="RAI58168.1"/>
    <property type="molecule type" value="Genomic_DNA"/>
</dbReference>
<feature type="domain" description="AMP-binding enzyme C-terminal" evidence="9">
    <location>
        <begin position="452"/>
        <end position="527"/>
    </location>
</feature>
<dbReference type="PROSITE" id="PS00455">
    <property type="entry name" value="AMP_BINDING"/>
    <property type="match status" value="1"/>
</dbReference>
<evidence type="ECO:0000256" key="2">
    <source>
        <dbReference type="ARBA" id="ARBA00022598"/>
    </source>
</evidence>
<keyword evidence="2" id="KW-0436">Ligase</keyword>
<dbReference type="InterPro" id="IPR042099">
    <property type="entry name" value="ANL_N_sf"/>
</dbReference>
<evidence type="ECO:0000256" key="3">
    <source>
        <dbReference type="ARBA" id="ARBA00022832"/>
    </source>
</evidence>
<name>A0A327MDD0_9PROT</name>
<comment type="catalytic activity">
    <reaction evidence="5">
        <text>3-(methylsulfanyl)propanoate + ATP + CoA = 3-(methylsulfanyl)propanoyl-CoA + AMP + diphosphate</text>
        <dbReference type="Rhea" id="RHEA:43052"/>
        <dbReference type="ChEBI" id="CHEBI:30616"/>
        <dbReference type="ChEBI" id="CHEBI:33019"/>
        <dbReference type="ChEBI" id="CHEBI:49016"/>
        <dbReference type="ChEBI" id="CHEBI:57287"/>
        <dbReference type="ChEBI" id="CHEBI:82815"/>
        <dbReference type="ChEBI" id="CHEBI:456215"/>
        <dbReference type="EC" id="6.2.1.44"/>
    </reaction>
    <physiologicalReaction direction="left-to-right" evidence="5">
        <dbReference type="Rhea" id="RHEA:43053"/>
    </physiologicalReaction>
</comment>
<dbReference type="InterPro" id="IPR020845">
    <property type="entry name" value="AMP-binding_CS"/>
</dbReference>
<proteinExistence type="inferred from homology"/>
<dbReference type="Pfam" id="PF13193">
    <property type="entry name" value="AMP-binding_C"/>
    <property type="match status" value="1"/>
</dbReference>
<evidence type="ECO:0000256" key="4">
    <source>
        <dbReference type="ARBA" id="ARBA00023098"/>
    </source>
</evidence>
<dbReference type="GO" id="GO:0016874">
    <property type="term" value="F:ligase activity"/>
    <property type="evidence" value="ECO:0007669"/>
    <property type="project" value="UniProtKB-KW"/>
</dbReference>
<dbReference type="InterPro" id="IPR025110">
    <property type="entry name" value="AMP-bd_C"/>
</dbReference>
<dbReference type="OrthoDB" id="9803968at2"/>
<dbReference type="NCBIfam" id="NF006020">
    <property type="entry name" value="PRK08162.1"/>
    <property type="match status" value="1"/>
</dbReference>
<keyword evidence="3" id="KW-0276">Fatty acid metabolism</keyword>
<dbReference type="EC" id="6.2.1.44" evidence="6"/>
<evidence type="ECO:0000313" key="10">
    <source>
        <dbReference type="EMBL" id="RAI58168.1"/>
    </source>
</evidence>
<dbReference type="Proteomes" id="UP000249065">
    <property type="component" value="Unassembled WGS sequence"/>
</dbReference>
<sequence>MDEGPNALPQLPANHVPLSPISFLLRAARIYPGRVAVIHGRRRLTYAALAERSRRLAAALGGAGIAPGEVVAVLAPNIPEMLEAHYGVPMAGAILLTINIRLDAASIGFILRHSKARLLLVDSEYANIARVALAGMEAPPPAIDIRDPEGPGGEGLGGTSYEDFLAGGDPAAPVRLPADEWEAIALSYTSGTTGDPKGVVTHHRGAYLNACGNALAFGLSPRSVYLWTLPMFHCNGWTYTWAVTLQGGTHVCLRRVEPAAIFAAIAEHGVTHMCAAPVVLTMLIHAPEAVRRRPAQPVAIATGGAAPPSPVIARMEEMGFAVTHLYGLTECYGPATICLWQPGLDEMPLPQKAAFMARQGVNHPMLEEATVLDPDSMAPVPRDGATLGEIMLRGNTVMKGYLDNPAANAAAFAGGWFHTGDLGVLHPDGYIEVKDRAKDIVISGGENISTLEVEEVLYAHPAIMEAAVVAAPDAKWGEVPHAFVTPAPDRPAPTEAEVIAWCRERLAHFKAPKRVTFGPLPKTSTGKIQKFDLRQRLRGG</sequence>
<reference evidence="11" key="1">
    <citation type="submission" date="2018-06" db="EMBL/GenBank/DDBJ databases">
        <authorList>
            <person name="Khan S.A."/>
        </authorList>
    </citation>
    <scope>NUCLEOTIDE SEQUENCE [LARGE SCALE GENOMIC DNA]</scope>
    <source>
        <strain evidence="11">DB-1506</strain>
    </source>
</reference>
<dbReference type="RefSeq" id="WP_111470802.1">
    <property type="nucleotide sequence ID" value="NZ_QLIX01000011.1"/>
</dbReference>
<dbReference type="GO" id="GO:0006631">
    <property type="term" value="P:fatty acid metabolic process"/>
    <property type="evidence" value="ECO:0007669"/>
    <property type="project" value="UniProtKB-KW"/>
</dbReference>
<accession>A0A327MDD0</accession>
<keyword evidence="11" id="KW-1185">Reference proteome</keyword>
<dbReference type="AlphaFoldDB" id="A0A327MDD0"/>
<dbReference type="PANTHER" id="PTHR43859">
    <property type="entry name" value="ACYL-ACTIVATING ENZYME"/>
    <property type="match status" value="1"/>
</dbReference>